<evidence type="ECO:0000313" key="3">
    <source>
        <dbReference type="EMBL" id="CAK0877191.1"/>
    </source>
</evidence>
<reference evidence="3" key="1">
    <citation type="submission" date="2023-10" db="EMBL/GenBank/DDBJ databases">
        <authorList>
            <person name="Chen Y."/>
            <person name="Shah S."/>
            <person name="Dougan E. K."/>
            <person name="Thang M."/>
            <person name="Chan C."/>
        </authorList>
    </citation>
    <scope>NUCLEOTIDE SEQUENCE [LARGE SCALE GENOMIC DNA]</scope>
</reference>
<feature type="domain" description="Reverse transcriptase Ty1/copia-type" evidence="2">
    <location>
        <begin position="1844"/>
        <end position="2048"/>
    </location>
</feature>
<gene>
    <name evidence="3" type="ORF">PCOR1329_LOCUS61313</name>
</gene>
<feature type="region of interest" description="Disordered" evidence="1">
    <location>
        <begin position="1586"/>
        <end position="1622"/>
    </location>
</feature>
<dbReference type="Pfam" id="PF07727">
    <property type="entry name" value="RVT_2"/>
    <property type="match status" value="1"/>
</dbReference>
<feature type="compositionally biased region" description="Basic and acidic residues" evidence="1">
    <location>
        <begin position="945"/>
        <end position="960"/>
    </location>
</feature>
<evidence type="ECO:0000256" key="1">
    <source>
        <dbReference type="SAM" id="MobiDB-lite"/>
    </source>
</evidence>
<proteinExistence type="predicted"/>
<evidence type="ECO:0000259" key="2">
    <source>
        <dbReference type="Pfam" id="PF07727"/>
    </source>
</evidence>
<accession>A0ABN9VYI1</accession>
<feature type="region of interest" description="Disordered" evidence="1">
    <location>
        <begin position="787"/>
        <end position="807"/>
    </location>
</feature>
<feature type="region of interest" description="Disordered" evidence="1">
    <location>
        <begin position="1677"/>
        <end position="1725"/>
    </location>
</feature>
<comment type="caution">
    <text evidence="3">The sequence shown here is derived from an EMBL/GenBank/DDBJ whole genome shotgun (WGS) entry which is preliminary data.</text>
</comment>
<feature type="compositionally biased region" description="Acidic residues" evidence="1">
    <location>
        <begin position="1693"/>
        <end position="1702"/>
    </location>
</feature>
<name>A0ABN9VYI1_9DINO</name>
<feature type="region of interest" description="Disordered" evidence="1">
    <location>
        <begin position="945"/>
        <end position="965"/>
    </location>
</feature>
<organism evidence="3 4">
    <name type="scientific">Prorocentrum cordatum</name>
    <dbReference type="NCBI Taxonomy" id="2364126"/>
    <lineage>
        <taxon>Eukaryota</taxon>
        <taxon>Sar</taxon>
        <taxon>Alveolata</taxon>
        <taxon>Dinophyceae</taxon>
        <taxon>Prorocentrales</taxon>
        <taxon>Prorocentraceae</taxon>
        <taxon>Prorocentrum</taxon>
    </lineage>
</organism>
<feature type="region of interest" description="Disordered" evidence="1">
    <location>
        <begin position="314"/>
        <end position="337"/>
    </location>
</feature>
<protein>
    <recommendedName>
        <fullName evidence="2">Reverse transcriptase Ty1/copia-type domain-containing protein</fullName>
    </recommendedName>
</protein>
<dbReference type="Proteomes" id="UP001189429">
    <property type="component" value="Unassembled WGS sequence"/>
</dbReference>
<dbReference type="EMBL" id="CAUYUJ010017712">
    <property type="protein sequence ID" value="CAK0877191.1"/>
    <property type="molecule type" value="Genomic_DNA"/>
</dbReference>
<dbReference type="InterPro" id="IPR013103">
    <property type="entry name" value="RVT_2"/>
</dbReference>
<evidence type="ECO:0000313" key="4">
    <source>
        <dbReference type="Proteomes" id="UP001189429"/>
    </source>
</evidence>
<dbReference type="CDD" id="cd09272">
    <property type="entry name" value="RNase_HI_RT_Ty1"/>
    <property type="match status" value="1"/>
</dbReference>
<dbReference type="Gene3D" id="2.40.70.10">
    <property type="entry name" value="Acid Proteases"/>
    <property type="match status" value="1"/>
</dbReference>
<feature type="region of interest" description="Disordered" evidence="1">
    <location>
        <begin position="1640"/>
        <end position="1665"/>
    </location>
</feature>
<keyword evidence="4" id="KW-1185">Reference proteome</keyword>
<dbReference type="InterPro" id="IPR021109">
    <property type="entry name" value="Peptidase_aspartic_dom_sf"/>
</dbReference>
<feature type="compositionally biased region" description="Basic and acidic residues" evidence="1">
    <location>
        <begin position="1653"/>
        <end position="1662"/>
    </location>
</feature>
<sequence length="2413" mass="273376">MTKNNGTDDIIPKWNGDLTTVDDYERNDVDWDRTEKDDGAAELLRHVRAKLGAQPIQDAGKYLARWIFDLRRDTGEPMPSHISRDDEAYHDVVKGFDTEYVKKQRTARLSERSKLWNTLYSELKWFLYKIEHEGPEDAAEVAKDLNWRLWSFVSNGLEEIPEHPDFGTDFNQAIPLDQLRGWLLLQRSRLSPTERAAVISAVKGNFDYDSIGEQLRVSWPDDDAQEIEDAETAFAAQQRSFEEARNLLRRVKTARKFYPDSASFKGPGLDPEALDRRVMDEAEGADSDVTDLLDEMEIAPRVGCPEGPCLKCGGNHETKDHRDRVSSAGSKGDRERPKRGFGAFVFFGAEQDAEMEANLITNETTRIELETAMLHKPVIKNKPKQEKRQLDKTQYLQVEKSIEMRERVQHVKLPSWPTLEKLDDWIFMSVKQSSSKGFGILDIGATSSIMGIEAAENLRDIIYEQTGQNIKMDVSQKSTFIFGDGNYKTCTGKATFPLKIAGVDGELEINILDADAPLLIGVDVLSRLGAVIDCEAHSVYFKKLGRRAELLHLISTYEHGDIITTYAYGDTIILYAYREITITYASGDIINKNVWDIICISPYGLSYDIIRIAFHIRMSLNRETTCRKAESQQVKLENEKMDGPLEQVDVRVPLEDSGASATCRSPTSTRPTLQRILPQGRLIAHQDTKGNIFYTVEGSELDHSKKRMTDIFLLEHLPNWETWSSKLLRQWTQCRRWGRVTQKVFLKTIDHVNWKLDSLGLPVQLLPEKYPTWPTDLEHRAKIEQCPPSTKAKQRPQKSTAAAAREQNQELRATIETAKSDFLTKFAEVSAFAALSSEQIYEQLSMVTLGNHLRPLCKMWGLTQSGKKEEVIDKIIAYIIEQRGSAAATIKIKVETETKKTEKAPTTVGPAIPAHYTQMCQHPDCKLCRGIAKNEPIVKDEGLSEVQAERSRWHSDESRPLKGHQRQAIRAATHMTRSAIFGAMCALTTFGRLTMVEACTHEDSNLGKRLGLFNENDLSKPQGYHKAKFLLDEKRPELFVSTPPCGPWSIMQNVNQRDDRQRANLRRKRLKSQRIFENNKRLIEHQVLNLNGSALAEQPHNSRSWQKTCWKDLHKTLPYEVIVDGCACGLRAPDTGELMKKRWKFLTNDKRIWVALQPLQCRGGHYHEEIESSLRTEASGYYPKMLCRRILRALTKSQNQNYFEDEVVKCLCTAATQQPPTEPTPVEDEPSIPPQDGKETHDLTKETIKKIESYIRLVLRLARTFKCDICDAHRPPTKRPPASSAEQPQNGHEVLFDAFSWIRRSKKTNVMALAILDAGSDILYVRLIDEKEIPGTTRQVRAGDLRHIFATEWFPWMGRPKVMRYDPAGSAISNEFREWIESKESTVFHIGKIERAIEAFKEALDAFDEMVSAEVPTSEMIGLQTAARNDLIRIDGFSPLQRYAGRTPTGTTVNLSDEPNNLPLISAELQDGTFSRDAQVRRMARLAHIQTENSDRVKRAEAARFRSFKRYETGDLVFAAGTDLDEHSATSHRARDIDLVYLGQWSTSHWLDASIELPQNSFDLLRPPKRRWTLYARKLLDQNEVIDLSNESPPTGEDLAADDGESVSARTFEGNASGPWAIPEDEELPAAEVQDPLIQPVQPEAPPGIPQEGGHEAGHQEEAELPAEEEIVMEAPPDDDQAERMSQQPIAVDTDDDLDETTAPDVNDKRRLRSPGSTEPPAKKQRINVATQEAFSYYLQEGNFYGDYAYSVQQYDETKEDDELIVLDIPVSNEHAFMAYMDDPSNFVASQARKGRVEVSFKKATPEEKKLLLEAQQKECTSVRSTKAVRILSRKGIDPARLLRCRFVLTWKKDEQGNVLRGKARLVVLGFSDPDLLHLRTESPVASRHARQLLLAMAARHKWKLEKADAVTAFLQGETDEEKRKIYADPPKNVRQAFGMKDDDVLQFLKPMYGFVDAPRKWWLHFKDTLMTLKLEIVQCEPCVWVIRDGNKMVGMVILHVDDMMIAGDHNNSAFRKKRQEIQQAFEWTPWESRAFVQCGISIRQNEDYTCSLAQDSYSLNVEPIKMRRGRKPTEGVSDKERSDLRGRLDTVGWRAQQSAPWLSAEVSLLQAEIPTATLSTIQKINKLIRTMNDTADVVMLIPAIEQIAVVGWGDAAWAARITGESQGGEIVVLAPLSFLSGSTETVAPISWRSCKLPRVARSSTSAEVQMMTETLDEISYVRLFIYELECGQRDYTNKQHVNDAISSCPGVLVTDGKSGYDAIEKSESAGLGLRDKRTSIECLGIRQQKEQTALQIRWVHSDAMLADGLTKDRAAKVLLEFFRSGQRCRLVDDPLHRSARKRKTEGMDKPDHGKPISDDYENAMLEALIYYARDNPDEQESPAGDAALCGMIKPLTRCAFCEFSCQRQVSMP</sequence>
<feature type="region of interest" description="Disordered" evidence="1">
    <location>
        <begin position="1218"/>
        <end position="1241"/>
    </location>
</feature>